<name>A0AAU7CF99_9BACT</name>
<dbReference type="Gene3D" id="3.30.1950.10">
    <property type="entry name" value="wza like domain"/>
    <property type="match status" value="1"/>
</dbReference>
<evidence type="ECO:0000256" key="1">
    <source>
        <dbReference type="ARBA" id="ARBA00022729"/>
    </source>
</evidence>
<dbReference type="RefSeq" id="WP_406696472.1">
    <property type="nucleotide sequence ID" value="NZ_CP155447.1"/>
</dbReference>
<dbReference type="GO" id="GO:0015159">
    <property type="term" value="F:polysaccharide transmembrane transporter activity"/>
    <property type="evidence" value="ECO:0007669"/>
    <property type="project" value="InterPro"/>
</dbReference>
<dbReference type="InterPro" id="IPR003715">
    <property type="entry name" value="Poly_export_N"/>
</dbReference>
<dbReference type="Pfam" id="PF02563">
    <property type="entry name" value="Poly_export"/>
    <property type="match status" value="1"/>
</dbReference>
<evidence type="ECO:0000313" key="3">
    <source>
        <dbReference type="EMBL" id="XBH03733.1"/>
    </source>
</evidence>
<dbReference type="Gene3D" id="3.10.560.10">
    <property type="entry name" value="Outer membrane lipoprotein wza domain like"/>
    <property type="match status" value="1"/>
</dbReference>
<reference evidence="3" key="1">
    <citation type="submission" date="2024-05" db="EMBL/GenBank/DDBJ databases">
        <title>Planctomycetes of the genus Singulisphaera possess chitinolytic capabilities.</title>
        <authorList>
            <person name="Ivanova A."/>
        </authorList>
    </citation>
    <scope>NUCLEOTIDE SEQUENCE</scope>
    <source>
        <strain evidence="3">Ch08T</strain>
    </source>
</reference>
<accession>A0AAU7CF99</accession>
<gene>
    <name evidence="3" type="ORF">V5E97_36325</name>
</gene>
<organism evidence="3">
    <name type="scientific">Singulisphaera sp. Ch08</name>
    <dbReference type="NCBI Taxonomy" id="3120278"/>
    <lineage>
        <taxon>Bacteria</taxon>
        <taxon>Pseudomonadati</taxon>
        <taxon>Planctomycetota</taxon>
        <taxon>Planctomycetia</taxon>
        <taxon>Isosphaerales</taxon>
        <taxon>Isosphaeraceae</taxon>
        <taxon>Singulisphaera</taxon>
    </lineage>
</organism>
<proteinExistence type="predicted"/>
<feature type="domain" description="Polysaccharide export protein N-terminal" evidence="2">
    <location>
        <begin position="60"/>
        <end position="139"/>
    </location>
</feature>
<keyword evidence="1" id="KW-0732">Signal</keyword>
<dbReference type="InterPro" id="IPR049712">
    <property type="entry name" value="Poly_export"/>
</dbReference>
<dbReference type="AlphaFoldDB" id="A0AAU7CF99"/>
<evidence type="ECO:0000259" key="2">
    <source>
        <dbReference type="Pfam" id="PF02563"/>
    </source>
</evidence>
<dbReference type="EMBL" id="CP155447">
    <property type="protein sequence ID" value="XBH03733.1"/>
    <property type="molecule type" value="Genomic_DNA"/>
</dbReference>
<protein>
    <submittedName>
        <fullName evidence="3">Polysaccharide biosynthesis/export family protein</fullName>
    </submittedName>
</protein>
<sequence length="244" mass="26141">MTAWTPTGCERLTRQLLLGGLLLLVAGCQGLGSKHAANRIPQYGCVDPNQPRELQMVSMPVYVVEPPDELDIAVRPAIADLTLNTVPVQADGNIDLGFLGDVYVAGLTLPQVEEKIALHIAAQQTKVNSRRPPQVSVRLVNGSSSKFYYVMGTVTTQGRFPSTGNDTVLDALMTAGLRTNSMPEKAYLVRPHPAGGPDQILKIDWFGIKDRGDTLTNYQVFPGDRIVVPGGKPPGLLSTLLGGG</sequence>
<dbReference type="PANTHER" id="PTHR33619:SF3">
    <property type="entry name" value="POLYSACCHARIDE EXPORT PROTEIN GFCE-RELATED"/>
    <property type="match status" value="1"/>
</dbReference>
<dbReference type="PANTHER" id="PTHR33619">
    <property type="entry name" value="POLYSACCHARIDE EXPORT PROTEIN GFCE-RELATED"/>
    <property type="match status" value="1"/>
</dbReference>